<dbReference type="Gene3D" id="1.10.10.60">
    <property type="entry name" value="Homeodomain-like"/>
    <property type="match status" value="2"/>
</dbReference>
<evidence type="ECO:0000256" key="1">
    <source>
        <dbReference type="ARBA" id="ARBA00023015"/>
    </source>
</evidence>
<dbReference type="InterPro" id="IPR018060">
    <property type="entry name" value="HTH_AraC"/>
</dbReference>
<dbReference type="PRINTS" id="PR00032">
    <property type="entry name" value="HTHARAC"/>
</dbReference>
<evidence type="ECO:0000256" key="4">
    <source>
        <dbReference type="PROSITE-ProRule" id="PRU00169"/>
    </source>
</evidence>
<reference evidence="7 8" key="1">
    <citation type="submission" date="2018-10" db="EMBL/GenBank/DDBJ databases">
        <title>Draft genome sequence of Bacillus salarius IM0101, isolated from a hypersaline soil in Inner Mongolia, China.</title>
        <authorList>
            <person name="Yamprayoonswat W."/>
            <person name="Boonvisut S."/>
            <person name="Jumpathong W."/>
            <person name="Sittihan S."/>
            <person name="Ruangsuj P."/>
            <person name="Wanthongcharoen S."/>
            <person name="Thongpramul N."/>
            <person name="Pimmason S."/>
            <person name="Yu B."/>
            <person name="Yasawong M."/>
        </authorList>
    </citation>
    <scope>NUCLEOTIDE SEQUENCE [LARGE SCALE GENOMIC DNA]</scope>
    <source>
        <strain evidence="7 8">IM0101</strain>
    </source>
</reference>
<protein>
    <submittedName>
        <fullName evidence="7">Response regulator</fullName>
    </submittedName>
</protein>
<dbReference type="Gene3D" id="3.40.50.2300">
    <property type="match status" value="1"/>
</dbReference>
<dbReference type="SUPFAM" id="SSF46689">
    <property type="entry name" value="Homeodomain-like"/>
    <property type="match status" value="2"/>
</dbReference>
<dbReference type="InterPro" id="IPR011006">
    <property type="entry name" value="CheY-like_superfamily"/>
</dbReference>
<dbReference type="Pfam" id="PF00072">
    <property type="entry name" value="Response_reg"/>
    <property type="match status" value="1"/>
</dbReference>
<dbReference type="PROSITE" id="PS00041">
    <property type="entry name" value="HTH_ARAC_FAMILY_1"/>
    <property type="match status" value="1"/>
</dbReference>
<evidence type="ECO:0000313" key="7">
    <source>
        <dbReference type="EMBL" id="RSL33537.1"/>
    </source>
</evidence>
<dbReference type="Proteomes" id="UP000275076">
    <property type="component" value="Unassembled WGS sequence"/>
</dbReference>
<keyword evidence="1" id="KW-0805">Transcription regulation</keyword>
<dbReference type="PROSITE" id="PS50110">
    <property type="entry name" value="RESPONSE_REGULATORY"/>
    <property type="match status" value="1"/>
</dbReference>
<comment type="caution">
    <text evidence="7">The sequence shown here is derived from an EMBL/GenBank/DDBJ whole genome shotgun (WGS) entry which is preliminary data.</text>
</comment>
<feature type="domain" description="HTH araC/xylS-type" evidence="5">
    <location>
        <begin position="420"/>
        <end position="518"/>
    </location>
</feature>
<feature type="domain" description="Response regulatory" evidence="6">
    <location>
        <begin position="5"/>
        <end position="122"/>
    </location>
</feature>
<dbReference type="OrthoDB" id="342399at2"/>
<sequence>MKNINMLIVDDEPMICDGLASTISWEEIGVSVIGKAFNGKEAVDIIRSNSVDIILTDVCMPEMDGLALAEFLSHEQSNIEIVMFSGYDEFEYARQALRLGVNDYMLKPVDIDELFQLVTTIKTKIQQKYSNEQPVESKRHDILSQWIRYYIYKQPLSNDLKDETWLNDYNYGVLVSEMADYSGSSSKEDERNITWKNEWNDFLKSQCTKENIQYVFISNHRNEVITIFYVETREINMPLFIQTLCAEMNNSHDFLLQHGVSSICSTVADTRELYIEASTALAQNRGKHRRLISAYKNDERYHFSFPHTREMGKQLQDAVLNDDKEQLEESLIQLLHYLKQEDFSLHDALQVVRELEIIIINNLHDLTIKMQDFIQPFQLEKEIDLKIHNTFEALHLFLHADLTELSNTLNQKSKKNWIIDNTINYIHEHFQNDIKAQQVAENHFITPNYFSLLFKQETGLSFSEYLNSLRISKAAELLVNTPNRVFEIAEYVGYKEYKYFVKVFKKHMGVTPTHYRSLNTNHIQ</sequence>
<dbReference type="GO" id="GO:0043565">
    <property type="term" value="F:sequence-specific DNA binding"/>
    <property type="evidence" value="ECO:0007669"/>
    <property type="project" value="InterPro"/>
</dbReference>
<evidence type="ECO:0000256" key="3">
    <source>
        <dbReference type="ARBA" id="ARBA00023163"/>
    </source>
</evidence>
<keyword evidence="2" id="KW-0238">DNA-binding</keyword>
<dbReference type="InterPro" id="IPR018062">
    <property type="entry name" value="HTH_AraC-typ_CS"/>
</dbReference>
<dbReference type="CDD" id="cd17536">
    <property type="entry name" value="REC_YesN-like"/>
    <property type="match status" value="1"/>
</dbReference>
<dbReference type="PANTHER" id="PTHR43280:SF28">
    <property type="entry name" value="HTH-TYPE TRANSCRIPTIONAL ACTIVATOR RHAS"/>
    <property type="match status" value="1"/>
</dbReference>
<organism evidence="7 8">
    <name type="scientific">Salibacterium salarium</name>
    <dbReference type="NCBI Taxonomy" id="284579"/>
    <lineage>
        <taxon>Bacteria</taxon>
        <taxon>Bacillati</taxon>
        <taxon>Bacillota</taxon>
        <taxon>Bacilli</taxon>
        <taxon>Bacillales</taxon>
        <taxon>Bacillaceae</taxon>
    </lineage>
</organism>
<keyword evidence="8" id="KW-1185">Reference proteome</keyword>
<dbReference type="InterPro" id="IPR001789">
    <property type="entry name" value="Sig_transdc_resp-reg_receiver"/>
</dbReference>
<dbReference type="GO" id="GO:0000160">
    <property type="term" value="P:phosphorelay signal transduction system"/>
    <property type="evidence" value="ECO:0007669"/>
    <property type="project" value="InterPro"/>
</dbReference>
<dbReference type="PROSITE" id="PS01124">
    <property type="entry name" value="HTH_ARAC_FAMILY_2"/>
    <property type="match status" value="1"/>
</dbReference>
<dbReference type="InterPro" id="IPR009057">
    <property type="entry name" value="Homeodomain-like_sf"/>
</dbReference>
<dbReference type="EMBL" id="RBVX01000007">
    <property type="protein sequence ID" value="RSL33537.1"/>
    <property type="molecule type" value="Genomic_DNA"/>
</dbReference>
<dbReference type="SMART" id="SM00342">
    <property type="entry name" value="HTH_ARAC"/>
    <property type="match status" value="1"/>
</dbReference>
<proteinExistence type="predicted"/>
<evidence type="ECO:0000313" key="8">
    <source>
        <dbReference type="Proteomes" id="UP000275076"/>
    </source>
</evidence>
<dbReference type="Pfam" id="PF12833">
    <property type="entry name" value="HTH_18"/>
    <property type="match status" value="1"/>
</dbReference>
<keyword evidence="3" id="KW-0804">Transcription</keyword>
<evidence type="ECO:0000256" key="2">
    <source>
        <dbReference type="ARBA" id="ARBA00023125"/>
    </source>
</evidence>
<accession>A0A428N5L3</accession>
<name>A0A428N5L3_9BACI</name>
<dbReference type="PANTHER" id="PTHR43280">
    <property type="entry name" value="ARAC-FAMILY TRANSCRIPTIONAL REGULATOR"/>
    <property type="match status" value="1"/>
</dbReference>
<feature type="modified residue" description="4-aspartylphosphate" evidence="4">
    <location>
        <position position="57"/>
    </location>
</feature>
<dbReference type="InterPro" id="IPR020449">
    <property type="entry name" value="Tscrpt_reg_AraC-type_HTH"/>
</dbReference>
<dbReference type="SMART" id="SM00448">
    <property type="entry name" value="REC"/>
    <property type="match status" value="1"/>
</dbReference>
<dbReference type="RefSeq" id="WP_125555598.1">
    <property type="nucleotide sequence ID" value="NZ_RBVX01000007.1"/>
</dbReference>
<gene>
    <name evidence="7" type="ORF">D7Z54_09475</name>
</gene>
<dbReference type="AlphaFoldDB" id="A0A428N5L3"/>
<keyword evidence="4" id="KW-0597">Phosphoprotein</keyword>
<dbReference type="GO" id="GO:0003700">
    <property type="term" value="F:DNA-binding transcription factor activity"/>
    <property type="evidence" value="ECO:0007669"/>
    <property type="project" value="InterPro"/>
</dbReference>
<dbReference type="SUPFAM" id="SSF52172">
    <property type="entry name" value="CheY-like"/>
    <property type="match status" value="1"/>
</dbReference>
<evidence type="ECO:0000259" key="5">
    <source>
        <dbReference type="PROSITE" id="PS01124"/>
    </source>
</evidence>
<evidence type="ECO:0000259" key="6">
    <source>
        <dbReference type="PROSITE" id="PS50110"/>
    </source>
</evidence>